<comment type="similarity">
    <text evidence="2 4">Belongs to the class-I pyridoxal-phosphate-dependent aminotransferase family.</text>
</comment>
<dbReference type="PANTHER" id="PTHR45744">
    <property type="entry name" value="TYROSINE AMINOTRANSFERASE"/>
    <property type="match status" value="1"/>
</dbReference>
<dbReference type="SMR" id="A0A2K9VP07"/>
<keyword evidence="3 4" id="KW-0663">Pyridoxal phosphate</keyword>
<dbReference type="GO" id="GO:0004838">
    <property type="term" value="F:L-tyrosine-2-oxoglutarate transaminase activity"/>
    <property type="evidence" value="ECO:0007669"/>
    <property type="project" value="TreeGrafter"/>
</dbReference>
<organism evidence="7">
    <name type="scientific">Malus domestica</name>
    <name type="common">Apple</name>
    <name type="synonym">Pyrus malus</name>
    <dbReference type="NCBI Taxonomy" id="3750"/>
    <lineage>
        <taxon>Eukaryota</taxon>
        <taxon>Viridiplantae</taxon>
        <taxon>Streptophyta</taxon>
        <taxon>Embryophyta</taxon>
        <taxon>Tracheophyta</taxon>
        <taxon>Spermatophyta</taxon>
        <taxon>Magnoliopsida</taxon>
        <taxon>eudicotyledons</taxon>
        <taxon>Gunneridae</taxon>
        <taxon>Pentapetalae</taxon>
        <taxon>rosids</taxon>
        <taxon>fabids</taxon>
        <taxon>Rosales</taxon>
        <taxon>Rosaceae</taxon>
        <taxon>Amygdaloideae</taxon>
        <taxon>Maleae</taxon>
        <taxon>Malus</taxon>
    </lineage>
</organism>
<dbReference type="Gene3D" id="3.40.640.10">
    <property type="entry name" value="Type I PLP-dependent aspartate aminotransferase-like (Major domain)"/>
    <property type="match status" value="1"/>
</dbReference>
<evidence type="ECO:0000256" key="5">
    <source>
        <dbReference type="PIRSR" id="PIRSR000517-1"/>
    </source>
</evidence>
<protein>
    <submittedName>
        <fullName evidence="7">Tyrosine aminotransferase 2</fullName>
    </submittedName>
</protein>
<evidence type="ECO:0000256" key="3">
    <source>
        <dbReference type="ARBA" id="ARBA00022898"/>
    </source>
</evidence>
<keyword evidence="7" id="KW-0032">Aminotransferase</keyword>
<dbReference type="AlphaFoldDB" id="A0A2K9VP07"/>
<dbReference type="SUPFAM" id="SSF53383">
    <property type="entry name" value="PLP-dependent transferases"/>
    <property type="match status" value="1"/>
</dbReference>
<accession>A0A2K9VP07</accession>
<evidence type="ECO:0000313" key="7">
    <source>
        <dbReference type="EMBL" id="AUV64179.1"/>
    </source>
</evidence>
<evidence type="ECO:0000256" key="4">
    <source>
        <dbReference type="PIRNR" id="PIRNR000517"/>
    </source>
</evidence>
<dbReference type="FunFam" id="3.40.640.10:FF:000048">
    <property type="entry name" value="tyrosine aminotransferase"/>
    <property type="match status" value="1"/>
</dbReference>
<keyword evidence="7" id="KW-0808">Transferase</keyword>
<dbReference type="NCBIfam" id="TIGR01265">
    <property type="entry name" value="tyr_nico_aTase"/>
    <property type="match status" value="1"/>
</dbReference>
<comment type="cofactor">
    <cofactor evidence="1 4 5">
        <name>pyridoxal 5'-phosphate</name>
        <dbReference type="ChEBI" id="CHEBI:597326"/>
    </cofactor>
</comment>
<dbReference type="Pfam" id="PF00155">
    <property type="entry name" value="Aminotran_1_2"/>
    <property type="match status" value="1"/>
</dbReference>
<dbReference type="PIRSF" id="PIRSF000517">
    <property type="entry name" value="Tyr_transaminase"/>
    <property type="match status" value="1"/>
</dbReference>
<dbReference type="InterPro" id="IPR015424">
    <property type="entry name" value="PyrdxlP-dep_Trfase"/>
</dbReference>
<dbReference type="Gene3D" id="3.90.1150.10">
    <property type="entry name" value="Aspartate Aminotransferase, domain 1"/>
    <property type="match status" value="1"/>
</dbReference>
<reference evidence="7" key="1">
    <citation type="submission" date="2016-12" db="EMBL/GenBank/DDBJ databases">
        <title>Genome-wide identification and expression analysis of 4CL and TAT genes in apple (Malus domestica).</title>
        <authorList>
            <person name="Wang H."/>
            <person name="Zhao S."/>
            <person name="Dong Q."/>
            <person name="Mao K."/>
            <person name="Ma F."/>
        </authorList>
    </citation>
    <scope>NUCLEOTIDE SEQUENCE</scope>
    <source>
        <tissue evidence="7">Leaf</tissue>
    </source>
</reference>
<feature type="domain" description="Aminotransferase class I/classII large" evidence="6">
    <location>
        <begin position="52"/>
        <end position="409"/>
    </location>
</feature>
<name>A0A2K9VP07_MALDO</name>
<sequence length="426" mass="47249">MEMEGVENGWQKKWQFRGNEELNTASISVRGALTMLMKNLRNPAGDDQRPTIMLGRGDPTEFRSFWTTPAAVDAVADALHSFQFNSYCPTGGVIPARRAIAEYLSRDQPNKLSANDVYLTAGCTQAIEIIVSVLARPGANILLPRPGYPQYEARAAFDHLEVRHFDLLPEKGWEVDLDSVESLADHNTAAMVIINPSNPCGNVFTSQHLKKIAETANKLGIFVISDEVYGHLAFGSNPFVPMGKFSSIVPVITLGSVSKTWIVPGWKLGWIVKNDPNGIFEKTGIVETLNNYLDITTDPATFIQGAIPQMFERTKDVFFSNIIGLLREAADLLYEMVKEIPCLTCPNKPQGSMVVLVKLNLSSLEDIDDDIQFCLKLAKEESVIVLPGVTVGLKDWVRITFAVELSVLEDGFKRIKAFHQRHAKKL</sequence>
<dbReference type="EMBL" id="KY359352">
    <property type="protein sequence ID" value="AUV64179.1"/>
    <property type="molecule type" value="mRNA"/>
</dbReference>
<dbReference type="CDD" id="cd00609">
    <property type="entry name" value="AAT_like"/>
    <property type="match status" value="1"/>
</dbReference>
<dbReference type="InterPro" id="IPR005958">
    <property type="entry name" value="TyrNic_aminoTrfase"/>
</dbReference>
<dbReference type="PANTHER" id="PTHR45744:SF11">
    <property type="entry name" value="TYROSINE AMINOTRANSFERASE"/>
    <property type="match status" value="1"/>
</dbReference>
<dbReference type="InterPro" id="IPR015421">
    <property type="entry name" value="PyrdxlP-dep_Trfase_major"/>
</dbReference>
<dbReference type="GO" id="GO:0006572">
    <property type="term" value="P:L-tyrosine catabolic process"/>
    <property type="evidence" value="ECO:0007669"/>
    <property type="project" value="TreeGrafter"/>
</dbReference>
<evidence type="ECO:0000256" key="1">
    <source>
        <dbReference type="ARBA" id="ARBA00001933"/>
    </source>
</evidence>
<gene>
    <name evidence="7" type="primary">TAT2</name>
</gene>
<evidence type="ECO:0000256" key="2">
    <source>
        <dbReference type="ARBA" id="ARBA00007441"/>
    </source>
</evidence>
<dbReference type="InterPro" id="IPR015422">
    <property type="entry name" value="PyrdxlP-dep_Trfase_small"/>
</dbReference>
<evidence type="ECO:0000259" key="6">
    <source>
        <dbReference type="Pfam" id="PF00155"/>
    </source>
</evidence>
<feature type="modified residue" description="N6-(pyridoxal phosphate)lysine" evidence="5">
    <location>
        <position position="259"/>
    </location>
</feature>
<dbReference type="InterPro" id="IPR004839">
    <property type="entry name" value="Aminotransferase_I/II_large"/>
</dbReference>
<dbReference type="GO" id="GO:0030170">
    <property type="term" value="F:pyridoxal phosphate binding"/>
    <property type="evidence" value="ECO:0007669"/>
    <property type="project" value="InterPro"/>
</dbReference>
<dbReference type="BRENDA" id="2.6.1.5">
    <property type="organism ID" value="3164"/>
</dbReference>
<dbReference type="PRINTS" id="PR00753">
    <property type="entry name" value="ACCSYNTHASE"/>
</dbReference>
<proteinExistence type="evidence at transcript level"/>